<evidence type="ECO:0000259" key="8">
    <source>
        <dbReference type="PROSITE" id="PS50991"/>
    </source>
</evidence>
<evidence type="ECO:0000313" key="9">
    <source>
        <dbReference type="EMBL" id="EGG17932.1"/>
    </source>
</evidence>
<dbReference type="Pfam" id="PF00682">
    <property type="entry name" value="HMGL-like"/>
    <property type="match status" value="1"/>
</dbReference>
<dbReference type="EC" id="4.1.3.4" evidence="3"/>
<reference evidence="10" key="1">
    <citation type="journal article" date="2011" name="Genome Res.">
        <title>Phylogeny-wide analysis of social amoeba genomes highlights ancient origins for complex intercellular communication.</title>
        <authorList>
            <person name="Heidel A.J."/>
            <person name="Lawal H.M."/>
            <person name="Felder M."/>
            <person name="Schilde C."/>
            <person name="Helps N.R."/>
            <person name="Tunggal B."/>
            <person name="Rivero F."/>
            <person name="John U."/>
            <person name="Schleicher M."/>
            <person name="Eichinger L."/>
            <person name="Platzer M."/>
            <person name="Noegel A.A."/>
            <person name="Schaap P."/>
            <person name="Gloeckner G."/>
        </authorList>
    </citation>
    <scope>NUCLEOTIDE SEQUENCE [LARGE SCALE GENOMIC DNA]</scope>
    <source>
        <strain evidence="10">SH3</strain>
    </source>
</reference>
<dbReference type="GO" id="GO:0004419">
    <property type="term" value="F:hydroxymethylglutaryl-CoA lyase activity"/>
    <property type="evidence" value="ECO:0007669"/>
    <property type="project" value="UniProtKB-EC"/>
</dbReference>
<dbReference type="AlphaFoldDB" id="F4Q539"/>
<dbReference type="Proteomes" id="UP000007797">
    <property type="component" value="Unassembled WGS sequence"/>
</dbReference>
<evidence type="ECO:0000256" key="3">
    <source>
        <dbReference type="ARBA" id="ARBA00012910"/>
    </source>
</evidence>
<keyword evidence="10" id="KW-1185">Reference proteome</keyword>
<sequence>MMLNNLLKSSTNQLVKCSRLINTTTTTTVVSRSYSSAITSSFLFSNSNNQQFSIDNRTFIHVNKKTNDIKRFGPFPDFVKIVEVGPRDGLQNEKQIVSTHDKIELINRLANTGLSVVESTSFVSPKWVPQMADCKEVMAGIIAVPGVSYPSLTPNLQGFQAALKAGAKEVSVFAAASETFSKRNINATIDESLARYKDVCQQAKDNGIRVRGYVSTVLGCPYEGRISLDKVVEVSKRLHDYGCYEISLGDTIGIGTPGATFKMLSAVSQEIPMSAIAVHFHDTYGQALANILTALQFGVNVVDSSVGGLGGCPYAKGASGNVATEDVLYMMKDLGIETNVDLEKILDISCWVSTILHKTPSSKVSLALSHKSEKPVAFQSAIAHDQNHNPSHATSSTTTTHTLTSEECLSPKSKNNNNNNNNTTSQSIKHCI</sequence>
<comment type="catalytic activity">
    <reaction evidence="6">
        <text>(3S)-3-hydroxy-3-methylglutaryl-CoA = acetoacetate + acetyl-CoA</text>
        <dbReference type="Rhea" id="RHEA:24404"/>
        <dbReference type="ChEBI" id="CHEBI:13705"/>
        <dbReference type="ChEBI" id="CHEBI:43074"/>
        <dbReference type="ChEBI" id="CHEBI:57288"/>
        <dbReference type="EC" id="4.1.3.4"/>
    </reaction>
</comment>
<dbReference type="InterPro" id="IPR000891">
    <property type="entry name" value="PYR_CT"/>
</dbReference>
<feature type="compositionally biased region" description="Low complexity" evidence="7">
    <location>
        <begin position="391"/>
        <end position="405"/>
    </location>
</feature>
<dbReference type="KEGG" id="dfa:DFA_08933"/>
<comment type="pathway">
    <text evidence="1">Metabolic intermediate metabolism; (S)-3-hydroxy-3-methylglutaryl-CoA degradation; acetoacetate from (S)-3-hydroxy-3-methylglutaryl-CoA: step 1/1.</text>
</comment>
<evidence type="ECO:0000256" key="7">
    <source>
        <dbReference type="SAM" id="MobiDB-lite"/>
    </source>
</evidence>
<feature type="domain" description="Pyruvate carboxyltransferase" evidence="8">
    <location>
        <begin position="79"/>
        <end position="346"/>
    </location>
</feature>
<dbReference type="InterPro" id="IPR043594">
    <property type="entry name" value="HMGL"/>
</dbReference>
<dbReference type="OMA" id="FQMRNTH"/>
<dbReference type="NCBIfam" id="NF004283">
    <property type="entry name" value="PRK05692.1"/>
    <property type="match status" value="1"/>
</dbReference>
<dbReference type="PANTHER" id="PTHR42738">
    <property type="entry name" value="HYDROXYMETHYLGLUTARYL-COA LYASE"/>
    <property type="match status" value="1"/>
</dbReference>
<dbReference type="EMBL" id="GL883021">
    <property type="protein sequence ID" value="EGG17932.1"/>
    <property type="molecule type" value="Genomic_DNA"/>
</dbReference>
<evidence type="ECO:0000256" key="6">
    <source>
        <dbReference type="ARBA" id="ARBA00049877"/>
    </source>
</evidence>
<dbReference type="STRING" id="1054147.F4Q539"/>
<keyword evidence="5 9" id="KW-0456">Lyase</keyword>
<accession>F4Q539</accession>
<dbReference type="UniPathway" id="UPA00896">
    <property type="reaction ID" value="UER00863"/>
</dbReference>
<evidence type="ECO:0000256" key="4">
    <source>
        <dbReference type="ARBA" id="ARBA00022723"/>
    </source>
</evidence>
<keyword evidence="4" id="KW-0479">Metal-binding</keyword>
<comment type="similarity">
    <text evidence="2">Belongs to the HMG-CoA lyase family.</text>
</comment>
<proteinExistence type="inferred from homology"/>
<dbReference type="InterPro" id="IPR013785">
    <property type="entry name" value="Aldolase_TIM"/>
</dbReference>
<evidence type="ECO:0000256" key="1">
    <source>
        <dbReference type="ARBA" id="ARBA00005143"/>
    </source>
</evidence>
<evidence type="ECO:0000313" key="10">
    <source>
        <dbReference type="Proteomes" id="UP000007797"/>
    </source>
</evidence>
<gene>
    <name evidence="9" type="primary">hmgL</name>
    <name evidence="9" type="ORF">DFA_08933</name>
</gene>
<dbReference type="FunFam" id="3.20.20.70:FF:000201">
    <property type="entry name" value="Hydroxymethylglutaryl-CoA lyase"/>
    <property type="match status" value="1"/>
</dbReference>
<dbReference type="GO" id="GO:0046951">
    <property type="term" value="P:ketone body biosynthetic process"/>
    <property type="evidence" value="ECO:0007669"/>
    <property type="project" value="TreeGrafter"/>
</dbReference>
<dbReference type="PANTHER" id="PTHR42738:SF7">
    <property type="entry name" value="HYDROXYMETHYLGLUTARYL-COA LYASE"/>
    <property type="match status" value="1"/>
</dbReference>
<protein>
    <recommendedName>
        <fullName evidence="3">hydroxymethylglutaryl-CoA lyase</fullName>
        <ecNumber evidence="3">4.1.3.4</ecNumber>
    </recommendedName>
</protein>
<dbReference type="RefSeq" id="XP_004356416.1">
    <property type="nucleotide sequence ID" value="XM_004356363.1"/>
</dbReference>
<evidence type="ECO:0000256" key="5">
    <source>
        <dbReference type="ARBA" id="ARBA00023239"/>
    </source>
</evidence>
<dbReference type="GO" id="GO:0006552">
    <property type="term" value="P:L-leucine catabolic process"/>
    <property type="evidence" value="ECO:0007669"/>
    <property type="project" value="TreeGrafter"/>
</dbReference>
<feature type="compositionally biased region" description="Polar residues" evidence="7">
    <location>
        <begin position="423"/>
        <end position="432"/>
    </location>
</feature>
<organism evidence="9 10">
    <name type="scientific">Cavenderia fasciculata</name>
    <name type="common">Slime mold</name>
    <name type="synonym">Dictyostelium fasciculatum</name>
    <dbReference type="NCBI Taxonomy" id="261658"/>
    <lineage>
        <taxon>Eukaryota</taxon>
        <taxon>Amoebozoa</taxon>
        <taxon>Evosea</taxon>
        <taxon>Eumycetozoa</taxon>
        <taxon>Dictyostelia</taxon>
        <taxon>Acytosteliales</taxon>
        <taxon>Cavenderiaceae</taxon>
        <taxon>Cavenderia</taxon>
    </lineage>
</organism>
<dbReference type="OrthoDB" id="1905920at2759"/>
<feature type="region of interest" description="Disordered" evidence="7">
    <location>
        <begin position="384"/>
        <end position="432"/>
    </location>
</feature>
<dbReference type="GeneID" id="14868792"/>
<dbReference type="CDD" id="cd07938">
    <property type="entry name" value="DRE_TIM_HMGL"/>
    <property type="match status" value="1"/>
</dbReference>
<dbReference type="Gene3D" id="3.20.20.70">
    <property type="entry name" value="Aldolase class I"/>
    <property type="match status" value="1"/>
</dbReference>
<dbReference type="PROSITE" id="PS50991">
    <property type="entry name" value="PYR_CT"/>
    <property type="match status" value="1"/>
</dbReference>
<name>F4Q539_CACFS</name>
<dbReference type="GO" id="GO:0046872">
    <property type="term" value="F:metal ion binding"/>
    <property type="evidence" value="ECO:0007669"/>
    <property type="project" value="UniProtKB-KW"/>
</dbReference>
<dbReference type="SUPFAM" id="SSF51569">
    <property type="entry name" value="Aldolase"/>
    <property type="match status" value="1"/>
</dbReference>
<evidence type="ECO:0000256" key="2">
    <source>
        <dbReference type="ARBA" id="ARBA00009405"/>
    </source>
</evidence>